<evidence type="ECO:0000313" key="6">
    <source>
        <dbReference type="Proteomes" id="UP000233293"/>
    </source>
</evidence>
<feature type="DNA-binding region" description="H-T-H motif" evidence="2">
    <location>
        <begin position="46"/>
        <end position="65"/>
    </location>
</feature>
<comment type="caution">
    <text evidence="5">The sequence shown here is derived from an EMBL/GenBank/DDBJ whole genome shotgun (WGS) entry which is preliminary data.</text>
</comment>
<name>A0A2N3PV27_9PROT</name>
<dbReference type="Gene3D" id="1.10.357.10">
    <property type="entry name" value="Tetracycline Repressor, domain 2"/>
    <property type="match status" value="1"/>
</dbReference>
<dbReference type="PRINTS" id="PR00455">
    <property type="entry name" value="HTHTETR"/>
</dbReference>
<feature type="region of interest" description="Disordered" evidence="3">
    <location>
        <begin position="1"/>
        <end position="25"/>
    </location>
</feature>
<dbReference type="InterPro" id="IPR041474">
    <property type="entry name" value="NicS_C"/>
</dbReference>
<evidence type="ECO:0000256" key="1">
    <source>
        <dbReference type="ARBA" id="ARBA00023125"/>
    </source>
</evidence>
<dbReference type="AlphaFoldDB" id="A0A2N3PV27"/>
<evidence type="ECO:0000256" key="2">
    <source>
        <dbReference type="PROSITE-ProRule" id="PRU00335"/>
    </source>
</evidence>
<dbReference type="InterPro" id="IPR001647">
    <property type="entry name" value="HTH_TetR"/>
</dbReference>
<evidence type="ECO:0000313" key="5">
    <source>
        <dbReference type="EMBL" id="PKU24238.1"/>
    </source>
</evidence>
<keyword evidence="1 2" id="KW-0238">DNA-binding</keyword>
<keyword evidence="6" id="KW-1185">Reference proteome</keyword>
<reference evidence="6" key="1">
    <citation type="submission" date="2017-12" db="EMBL/GenBank/DDBJ databases">
        <title>Draft genome sequence of Telmatospirillum siberiense 26-4b1T, an acidotolerant peatland alphaproteobacterium potentially involved in sulfur cycling.</title>
        <authorList>
            <person name="Hausmann B."/>
            <person name="Pjevac P."/>
            <person name="Schreck K."/>
            <person name="Herbold C.W."/>
            <person name="Daims H."/>
            <person name="Wagner M."/>
            <person name="Pester M."/>
            <person name="Loy A."/>
        </authorList>
    </citation>
    <scope>NUCLEOTIDE SEQUENCE [LARGE SCALE GENOMIC DNA]</scope>
    <source>
        <strain evidence="6">26-4b1</strain>
    </source>
</reference>
<dbReference type="PANTHER" id="PTHR30328:SF54">
    <property type="entry name" value="HTH-TYPE TRANSCRIPTIONAL REPRESSOR SCO4008"/>
    <property type="match status" value="1"/>
</dbReference>
<dbReference type="Pfam" id="PF17938">
    <property type="entry name" value="TetR_C_29"/>
    <property type="match status" value="1"/>
</dbReference>
<evidence type="ECO:0000259" key="4">
    <source>
        <dbReference type="PROSITE" id="PS50977"/>
    </source>
</evidence>
<dbReference type="EMBL" id="PIUM01000013">
    <property type="protein sequence ID" value="PKU24238.1"/>
    <property type="molecule type" value="Genomic_DNA"/>
</dbReference>
<dbReference type="Proteomes" id="UP000233293">
    <property type="component" value="Unassembled WGS sequence"/>
</dbReference>
<feature type="compositionally biased region" description="Basic and acidic residues" evidence="3">
    <location>
        <begin position="1"/>
        <end position="11"/>
    </location>
</feature>
<dbReference type="PANTHER" id="PTHR30328">
    <property type="entry name" value="TRANSCRIPTIONAL REPRESSOR"/>
    <property type="match status" value="1"/>
</dbReference>
<organism evidence="5 6">
    <name type="scientific">Telmatospirillum siberiense</name>
    <dbReference type="NCBI Taxonomy" id="382514"/>
    <lineage>
        <taxon>Bacteria</taxon>
        <taxon>Pseudomonadati</taxon>
        <taxon>Pseudomonadota</taxon>
        <taxon>Alphaproteobacteria</taxon>
        <taxon>Rhodospirillales</taxon>
        <taxon>Rhodospirillaceae</taxon>
        <taxon>Telmatospirillum</taxon>
    </lineage>
</organism>
<protein>
    <submittedName>
        <fullName evidence="5">TetR family transcriptional regulator</fullName>
    </submittedName>
</protein>
<dbReference type="InterPro" id="IPR050109">
    <property type="entry name" value="HTH-type_TetR-like_transc_reg"/>
</dbReference>
<dbReference type="Pfam" id="PF00440">
    <property type="entry name" value="TetR_N"/>
    <property type="match status" value="1"/>
</dbReference>
<dbReference type="SUPFAM" id="SSF46689">
    <property type="entry name" value="Homeodomain-like"/>
    <property type="match status" value="1"/>
</dbReference>
<sequence>MNDNARQEPPSRRSKRGRKLDPDGTRREILREARIEFAEKGFSGARIDDIGARTKTAKRMIYYYFGNKEGLYVAALEQAYADIRAMETTLELDHLSPELAMCRLVDFTFDYEQENTDFVRIISSENMNYAQYLKQSRNVKELNSNILDSVSRILERGYAEGAFRRKLRPLDLHLMIISLCYYRVSNMHTFSVIFDCDLTDAETSERHKKMIRNTILCYLCSDDEHPGTDA</sequence>
<dbReference type="InterPro" id="IPR009057">
    <property type="entry name" value="Homeodomain-like_sf"/>
</dbReference>
<evidence type="ECO:0000256" key="3">
    <source>
        <dbReference type="SAM" id="MobiDB-lite"/>
    </source>
</evidence>
<dbReference type="InterPro" id="IPR036271">
    <property type="entry name" value="Tet_transcr_reg_TetR-rel_C_sf"/>
</dbReference>
<accession>A0A2N3PV27</accession>
<dbReference type="PROSITE" id="PS50977">
    <property type="entry name" value="HTH_TETR_2"/>
    <property type="match status" value="1"/>
</dbReference>
<dbReference type="OrthoDB" id="2356263at2"/>
<dbReference type="SUPFAM" id="SSF48498">
    <property type="entry name" value="Tetracyclin repressor-like, C-terminal domain"/>
    <property type="match status" value="1"/>
</dbReference>
<gene>
    <name evidence="5" type="ORF">CWS72_12385</name>
</gene>
<dbReference type="GO" id="GO:0003677">
    <property type="term" value="F:DNA binding"/>
    <property type="evidence" value="ECO:0007669"/>
    <property type="project" value="UniProtKB-UniRule"/>
</dbReference>
<proteinExistence type="predicted"/>
<feature type="domain" description="HTH tetR-type" evidence="4">
    <location>
        <begin position="23"/>
        <end position="83"/>
    </location>
</feature>